<evidence type="ECO:0000313" key="4">
    <source>
        <dbReference type="Proteomes" id="UP001470230"/>
    </source>
</evidence>
<protein>
    <recommendedName>
        <fullName evidence="2">Protein kinase domain-containing protein</fullName>
    </recommendedName>
</protein>
<proteinExistence type="predicted"/>
<evidence type="ECO:0000259" key="2">
    <source>
        <dbReference type="PROSITE" id="PS50011"/>
    </source>
</evidence>
<dbReference type="EMBL" id="JAPFFF010000001">
    <property type="protein sequence ID" value="KAK8899073.1"/>
    <property type="molecule type" value="Genomic_DNA"/>
</dbReference>
<feature type="domain" description="Protein kinase" evidence="2">
    <location>
        <begin position="1"/>
        <end position="185"/>
    </location>
</feature>
<dbReference type="PANTHER" id="PTHR44329">
    <property type="entry name" value="SERINE/THREONINE-PROTEIN KINASE TNNI3K-RELATED"/>
    <property type="match status" value="1"/>
</dbReference>
<keyword evidence="4" id="KW-1185">Reference proteome</keyword>
<dbReference type="Pfam" id="PF00069">
    <property type="entry name" value="Pkinase"/>
    <property type="match status" value="1"/>
</dbReference>
<gene>
    <name evidence="3" type="ORF">M9Y10_001372</name>
</gene>
<dbReference type="Pfam" id="PF07714">
    <property type="entry name" value="PK_Tyr_Ser-Thr"/>
    <property type="match status" value="3"/>
</dbReference>
<reference evidence="3 4" key="1">
    <citation type="submission" date="2024-04" db="EMBL/GenBank/DDBJ databases">
        <title>Tritrichomonas musculus Genome.</title>
        <authorList>
            <person name="Alves-Ferreira E."/>
            <person name="Grigg M."/>
            <person name="Lorenzi H."/>
            <person name="Galac M."/>
        </authorList>
    </citation>
    <scope>NUCLEOTIDE SEQUENCE [LARGE SCALE GENOMIC DNA]</scope>
    <source>
        <strain evidence="3 4">EAF2021</strain>
    </source>
</reference>
<dbReference type="InterPro" id="IPR001245">
    <property type="entry name" value="Ser-Thr/Tyr_kinase_cat_dom"/>
</dbReference>
<dbReference type="SUPFAM" id="SSF56112">
    <property type="entry name" value="Protein kinase-like (PK-like)"/>
    <property type="match status" value="4"/>
</dbReference>
<dbReference type="InterPro" id="IPR011009">
    <property type="entry name" value="Kinase-like_dom_sf"/>
</dbReference>
<dbReference type="PROSITE" id="PS50011">
    <property type="entry name" value="PROTEIN_KINASE_DOM"/>
    <property type="match status" value="4"/>
</dbReference>
<dbReference type="SMART" id="SM00220">
    <property type="entry name" value="S_TKc"/>
    <property type="match status" value="2"/>
</dbReference>
<dbReference type="Gene3D" id="3.30.200.20">
    <property type="entry name" value="Phosphorylase Kinase, domain 1"/>
    <property type="match status" value="1"/>
</dbReference>
<feature type="coiled-coil region" evidence="1">
    <location>
        <begin position="516"/>
        <end position="555"/>
    </location>
</feature>
<feature type="domain" description="Protein kinase" evidence="2">
    <location>
        <begin position="881"/>
        <end position="1155"/>
    </location>
</feature>
<dbReference type="Proteomes" id="UP001470230">
    <property type="component" value="Unassembled WGS sequence"/>
</dbReference>
<evidence type="ECO:0000313" key="3">
    <source>
        <dbReference type="EMBL" id="KAK8899073.1"/>
    </source>
</evidence>
<feature type="domain" description="Protein kinase" evidence="2">
    <location>
        <begin position="238"/>
        <end position="495"/>
    </location>
</feature>
<comment type="caution">
    <text evidence="3">The sequence shown here is derived from an EMBL/GenBank/DDBJ whole genome shotgun (WGS) entry which is preliminary data.</text>
</comment>
<sequence>MSNEDLDSLLQKEQEGLLVEFWDDTAKLIVIYGVALGMSYLHSLKIMHRNLKPSNILLDDQLFPKLSSFALSKNIEESDSNTANVGTPLFMAPEVFIESKYSLAADVYSFAMVVYMIISKKKNCTGYSVPQFLNKVANEKFRPEIPDDVPQCYRELIESCWSQDPSDRPSFNEIVELLRNDERFITENFDEDKYRSYIRYIDDCVNKETEISKETFGTYSLKLIEASKKKGIINPQDFEMKETIEENEETEISSITNKNTKETFLAFISKKDYNFSPSSEEEKEICKEIKKNVKMKFSTVQRMIGYSFYDFKYQTKPLIIFQYNSRNTLNDIIKRHKRVEYNDEIDFTNKLKIILGISSGIFYFHEHNIYLPYLNPKNIYIDDTFHPTICYFDFNKLKIKNTIQGSIYTAPEIINGEKYSKSSDVYSFGKIVYFIMTQEEAVEGEMIEELVVKMKTKNIPTRYSELIITCLSNKKDERPSFDKIIYDLENDDQFITDEINKDEYQEYVNIIEDEFMKIYLTECEEEEEEEEEEEINEMMEKLKSLNIQYIDLKNYEKVHRIARGGCSKVIKIKDKTTGEFYAAKKLFSNDINDLIQELSVFSDIKHESIIKLIGYSLRSFKNKPRNIIIIEYVKNGSLEQLLEKERSGCEFKFWTETMKLINIHGLASVMSYLHSKSILHLDIKPNNNLLNEYLFPKLIDFGLSKKFMSSEIMKQTTTELKCTFQYAAPEILQSHEYTEAADVYAFAVEVFEIMNKECPFKGLNVQQIINKVVNNKGRPEFTNDIPAAYKQLIESCWCQEANDRLKFRQIVDILRNDKSFITEKVDEKLYRAYVDYIDGKIEDKSKLDEIFKKYSVQREYKKQERKRILPIREGFVSLSKFKVLYRVRQGIISDVYKVMNIDTKVEYLASISNFEIEDFSNQRILRIMNEVKELLTLKTPTIQHFIGFSFYDFQRSPNPVSINELLPNKTLYEILEEERHGKINMKATDKLIILYGICYGMFYLHSHKISHPTLNTTNVYIDERNHPILSEIGKYTLPQSSQTVSNLTSSEMTHIDFYCAPEIIEQKEDTLKSDVYSYSFIVYEVMTGDIPFDDKDVKNHSKLISEILVKNHRPKIKEQLTSNYKELIERCWEGNPELRPSFEDIIKELESDEFITSDIDEEEYRKYINSIKNNQK</sequence>
<organism evidence="3 4">
    <name type="scientific">Tritrichomonas musculus</name>
    <dbReference type="NCBI Taxonomy" id="1915356"/>
    <lineage>
        <taxon>Eukaryota</taxon>
        <taxon>Metamonada</taxon>
        <taxon>Parabasalia</taxon>
        <taxon>Tritrichomonadida</taxon>
        <taxon>Tritrichomonadidae</taxon>
        <taxon>Tritrichomonas</taxon>
    </lineage>
</organism>
<keyword evidence="1" id="KW-0175">Coiled coil</keyword>
<name>A0ABR2L7Q9_9EUKA</name>
<accession>A0ABR2L7Q9</accession>
<evidence type="ECO:0000256" key="1">
    <source>
        <dbReference type="SAM" id="Coils"/>
    </source>
</evidence>
<dbReference type="InterPro" id="IPR000719">
    <property type="entry name" value="Prot_kinase_dom"/>
</dbReference>
<dbReference type="Gene3D" id="1.10.510.10">
    <property type="entry name" value="Transferase(Phosphotransferase) domain 1"/>
    <property type="match status" value="4"/>
</dbReference>
<dbReference type="InterPro" id="IPR051681">
    <property type="entry name" value="Ser/Thr_Kinases-Pseudokinases"/>
</dbReference>
<feature type="domain" description="Protein kinase" evidence="2">
    <location>
        <begin position="555"/>
        <end position="821"/>
    </location>
</feature>